<name>A0A5B2VXH2_9BACT</name>
<dbReference type="Pfam" id="PF07980">
    <property type="entry name" value="SusD_RagB"/>
    <property type="match status" value="1"/>
</dbReference>
<keyword evidence="5" id="KW-0998">Cell outer membrane</keyword>
<comment type="subcellular location">
    <subcellularLocation>
        <location evidence="1">Cell outer membrane</location>
    </subcellularLocation>
</comment>
<evidence type="ECO:0000256" key="4">
    <source>
        <dbReference type="ARBA" id="ARBA00023136"/>
    </source>
</evidence>
<organism evidence="9 10">
    <name type="scientific">Chitinophaga agrisoli</name>
    <dbReference type="NCBI Taxonomy" id="2607653"/>
    <lineage>
        <taxon>Bacteria</taxon>
        <taxon>Pseudomonadati</taxon>
        <taxon>Bacteroidota</taxon>
        <taxon>Chitinophagia</taxon>
        <taxon>Chitinophagales</taxon>
        <taxon>Chitinophagaceae</taxon>
        <taxon>Chitinophaga</taxon>
    </lineage>
</organism>
<feature type="chain" id="PRO_5023060113" evidence="6">
    <location>
        <begin position="19"/>
        <end position="523"/>
    </location>
</feature>
<dbReference type="InterPro" id="IPR012944">
    <property type="entry name" value="SusD_RagB_dom"/>
</dbReference>
<reference evidence="9 10" key="1">
    <citation type="submission" date="2019-09" db="EMBL/GenBank/DDBJ databases">
        <title>Chitinophaga ginsengihumi sp. nov., isolated from soil of ginseng rhizosphere.</title>
        <authorList>
            <person name="Lee J."/>
        </authorList>
    </citation>
    <scope>NUCLEOTIDE SEQUENCE [LARGE SCALE GENOMIC DNA]</scope>
    <source>
        <strain evidence="9 10">BN140078</strain>
    </source>
</reference>
<comment type="similarity">
    <text evidence="2">Belongs to the SusD family.</text>
</comment>
<comment type="caution">
    <text evidence="9">The sequence shown here is derived from an EMBL/GenBank/DDBJ whole genome shotgun (WGS) entry which is preliminary data.</text>
</comment>
<dbReference type="Gene3D" id="1.25.40.390">
    <property type="match status" value="1"/>
</dbReference>
<keyword evidence="10" id="KW-1185">Reference proteome</keyword>
<dbReference type="Proteomes" id="UP000324611">
    <property type="component" value="Unassembled WGS sequence"/>
</dbReference>
<evidence type="ECO:0000259" key="7">
    <source>
        <dbReference type="Pfam" id="PF07980"/>
    </source>
</evidence>
<gene>
    <name evidence="9" type="ORF">F0L74_12430</name>
</gene>
<dbReference type="AlphaFoldDB" id="A0A5B2VXH2"/>
<evidence type="ECO:0000256" key="6">
    <source>
        <dbReference type="SAM" id="SignalP"/>
    </source>
</evidence>
<feature type="domain" description="SusD-like N-terminal" evidence="8">
    <location>
        <begin position="21"/>
        <end position="218"/>
    </location>
</feature>
<evidence type="ECO:0000259" key="8">
    <source>
        <dbReference type="Pfam" id="PF14322"/>
    </source>
</evidence>
<sequence length="523" mass="58063">MKRSIILLLVLTSSVFSACNKFLDTAPQDFVTPDNYFNTEADLDRALNGVYNRLIDNFGRMYCRGLFSFLVISDEFFYKSITVNQLKVMEFDAGQLDVGKLWEVAYSGIDRANLLLENVNKPVMDEAKRNAIKGQALFLRAYYYFILVDNFGGVPLKLSSTKSPTEAALPRASVADVYAAIVADMKEAEPLVNDISSYTNNERITTTVVQAILAKVYLTMAGAPLNDATKYQDALTYVNKVIASGKHSLNPDYSQIFINHSRDINEPKECLWEIGMYGNQQGAVQLAGSVGIENGLECPDDNIGYSGGALHITARLFNLFAADDPRRDWAIAPYKYVVTGGVPTKSFYTAAQIYERTCGKWRREYETQSPKNRVYNSTNFPVMRYADVLLMKAEAENAVNGPNADAYNAINMVRRRGYGKPVNTPDAAVDLAAGLSKESFQAALRDERGRELCFEGARKHDLIRWGLYVSNMQSLVPDIAATAPAAYKYAGNAAKNVTARNVLFPIPTTELTINHTVTQNPGW</sequence>
<reference evidence="9 10" key="2">
    <citation type="submission" date="2019-09" db="EMBL/GenBank/DDBJ databases">
        <authorList>
            <person name="Jin C."/>
        </authorList>
    </citation>
    <scope>NUCLEOTIDE SEQUENCE [LARGE SCALE GENOMIC DNA]</scope>
    <source>
        <strain evidence="9 10">BN140078</strain>
    </source>
</reference>
<feature type="domain" description="RagB/SusD" evidence="7">
    <location>
        <begin position="324"/>
        <end position="523"/>
    </location>
</feature>
<dbReference type="InterPro" id="IPR011990">
    <property type="entry name" value="TPR-like_helical_dom_sf"/>
</dbReference>
<dbReference type="InterPro" id="IPR033985">
    <property type="entry name" value="SusD-like_N"/>
</dbReference>
<proteinExistence type="inferred from homology"/>
<evidence type="ECO:0000256" key="1">
    <source>
        <dbReference type="ARBA" id="ARBA00004442"/>
    </source>
</evidence>
<evidence type="ECO:0000313" key="9">
    <source>
        <dbReference type="EMBL" id="KAA2243308.1"/>
    </source>
</evidence>
<keyword evidence="3 6" id="KW-0732">Signal</keyword>
<evidence type="ECO:0000256" key="2">
    <source>
        <dbReference type="ARBA" id="ARBA00006275"/>
    </source>
</evidence>
<dbReference type="EMBL" id="VUOC01000002">
    <property type="protein sequence ID" value="KAA2243308.1"/>
    <property type="molecule type" value="Genomic_DNA"/>
</dbReference>
<evidence type="ECO:0000313" key="10">
    <source>
        <dbReference type="Proteomes" id="UP000324611"/>
    </source>
</evidence>
<dbReference type="RefSeq" id="WP_149838184.1">
    <property type="nucleotide sequence ID" value="NZ_VUOC01000002.1"/>
</dbReference>
<protein>
    <submittedName>
        <fullName evidence="9">RagB/SusD family nutrient uptake outer membrane protein</fullName>
    </submittedName>
</protein>
<evidence type="ECO:0000256" key="5">
    <source>
        <dbReference type="ARBA" id="ARBA00023237"/>
    </source>
</evidence>
<dbReference type="SUPFAM" id="SSF48452">
    <property type="entry name" value="TPR-like"/>
    <property type="match status" value="1"/>
</dbReference>
<dbReference type="PROSITE" id="PS51257">
    <property type="entry name" value="PROKAR_LIPOPROTEIN"/>
    <property type="match status" value="1"/>
</dbReference>
<dbReference type="CDD" id="cd08977">
    <property type="entry name" value="SusD"/>
    <property type="match status" value="1"/>
</dbReference>
<keyword evidence="4" id="KW-0472">Membrane</keyword>
<feature type="signal peptide" evidence="6">
    <location>
        <begin position="1"/>
        <end position="18"/>
    </location>
</feature>
<accession>A0A5B2VXH2</accession>
<evidence type="ECO:0000256" key="3">
    <source>
        <dbReference type="ARBA" id="ARBA00022729"/>
    </source>
</evidence>
<dbReference type="GO" id="GO:0009279">
    <property type="term" value="C:cell outer membrane"/>
    <property type="evidence" value="ECO:0007669"/>
    <property type="project" value="UniProtKB-SubCell"/>
</dbReference>
<dbReference type="Pfam" id="PF14322">
    <property type="entry name" value="SusD-like_3"/>
    <property type="match status" value="1"/>
</dbReference>